<sequence length="219" mass="22951">MADINIQRKKSSPSPWLLILLVLAVVAVGAYFLLRADSAAPTAPAPVPAEAGVPVPPDSSTGAETGPHPSGTDAVGDMAAEPAPVTLEVLSSYAQSDATQPQYGREGLRLLTASLVDLADRDDFREPAIATRRDELTSATARLGEAGTSLRPGYVAATALLQAMQQQGYPELEAEMNQLTSQAANLSGRTATAQDQEQTRAYLTRAASMVKALNQPPAR</sequence>
<evidence type="ECO:0000313" key="4">
    <source>
        <dbReference type="Proteomes" id="UP000829647"/>
    </source>
</evidence>
<feature type="transmembrane region" description="Helical" evidence="2">
    <location>
        <begin position="16"/>
        <end position="34"/>
    </location>
</feature>
<protein>
    <submittedName>
        <fullName evidence="3">Uncharacterized protein</fullName>
    </submittedName>
</protein>
<keyword evidence="2" id="KW-0812">Transmembrane</keyword>
<evidence type="ECO:0000313" key="3">
    <source>
        <dbReference type="EMBL" id="UPL49439.1"/>
    </source>
</evidence>
<evidence type="ECO:0000256" key="2">
    <source>
        <dbReference type="SAM" id="Phobius"/>
    </source>
</evidence>
<dbReference type="EMBL" id="CP095848">
    <property type="protein sequence ID" value="UPL49439.1"/>
    <property type="molecule type" value="Genomic_DNA"/>
</dbReference>
<reference evidence="3 4" key="1">
    <citation type="submission" date="2022-04" db="EMBL/GenBank/DDBJ databases">
        <title>Hymenobacter sp. isolated from the air.</title>
        <authorList>
            <person name="Won M."/>
            <person name="Lee C.-M."/>
            <person name="Woen H.-Y."/>
            <person name="Kwon S.-W."/>
        </authorList>
    </citation>
    <scope>NUCLEOTIDE SEQUENCE [LARGE SCALE GENOMIC DNA]</scope>
    <source>
        <strain evidence="4">5516 S-25</strain>
    </source>
</reference>
<dbReference type="Proteomes" id="UP000829647">
    <property type="component" value="Chromosome"/>
</dbReference>
<proteinExistence type="predicted"/>
<evidence type="ECO:0000256" key="1">
    <source>
        <dbReference type="SAM" id="MobiDB-lite"/>
    </source>
</evidence>
<organism evidence="3 4">
    <name type="scientific">Hymenobacter sublimis</name>
    <dbReference type="NCBI Taxonomy" id="2933777"/>
    <lineage>
        <taxon>Bacteria</taxon>
        <taxon>Pseudomonadati</taxon>
        <taxon>Bacteroidota</taxon>
        <taxon>Cytophagia</taxon>
        <taxon>Cytophagales</taxon>
        <taxon>Hymenobacteraceae</taxon>
        <taxon>Hymenobacter</taxon>
    </lineage>
</organism>
<accession>A0ABY4JDL4</accession>
<dbReference type="RefSeq" id="WP_247975636.1">
    <property type="nucleotide sequence ID" value="NZ_CP095848.1"/>
</dbReference>
<keyword evidence="4" id="KW-1185">Reference proteome</keyword>
<gene>
    <name evidence="3" type="ORF">MWH26_00655</name>
</gene>
<keyword evidence="2" id="KW-0472">Membrane</keyword>
<feature type="compositionally biased region" description="Low complexity" evidence="1">
    <location>
        <begin position="43"/>
        <end position="53"/>
    </location>
</feature>
<feature type="region of interest" description="Disordered" evidence="1">
    <location>
        <begin position="43"/>
        <end position="77"/>
    </location>
</feature>
<keyword evidence="2" id="KW-1133">Transmembrane helix</keyword>
<name>A0ABY4JDL4_9BACT</name>